<evidence type="ECO:0000313" key="1">
    <source>
        <dbReference type="EMBL" id="QHT87483.1"/>
    </source>
</evidence>
<dbReference type="EMBL" id="MN740090">
    <property type="protein sequence ID" value="QHT87483.1"/>
    <property type="molecule type" value="Genomic_DNA"/>
</dbReference>
<reference evidence="1" key="1">
    <citation type="journal article" date="2020" name="Nature">
        <title>Giant virus diversity and host interactions through global metagenomics.</title>
        <authorList>
            <person name="Schulz F."/>
            <person name="Roux S."/>
            <person name="Paez-Espino D."/>
            <person name="Jungbluth S."/>
            <person name="Walsh D.A."/>
            <person name="Denef V.J."/>
            <person name="McMahon K.D."/>
            <person name="Konstantinidis K.T."/>
            <person name="Eloe-Fadrosh E.A."/>
            <person name="Kyrpides N.C."/>
            <person name="Woyke T."/>
        </authorList>
    </citation>
    <scope>NUCLEOTIDE SEQUENCE</scope>
    <source>
        <strain evidence="1">GVMAG-M-3300023184-190</strain>
    </source>
</reference>
<organism evidence="1">
    <name type="scientific">viral metagenome</name>
    <dbReference type="NCBI Taxonomy" id="1070528"/>
    <lineage>
        <taxon>unclassified sequences</taxon>
        <taxon>metagenomes</taxon>
        <taxon>organismal metagenomes</taxon>
    </lineage>
</organism>
<name>A0A6C0I5S1_9ZZZZ</name>
<protein>
    <submittedName>
        <fullName evidence="1">Uncharacterized protein</fullName>
    </submittedName>
</protein>
<sequence>MNNSCVTESNISYISYNGQGAKPGGKHSEKEFLDIMNKNKTFKNKCREKFHIEGFLERCNLHEYVAYSGAKIEYNPTLPVNLNLPPLGDIPAESSLSQASELARTTLKNINNLLEEITANGVSIGNLNMNYQKECLEYFKKKFIKDVFSLQEKEIKKKNNIINNLVNYHLKFNIIKIDGILYKKVSLLYEYGFFMGGPTEKPLCPEKLKKMLGLETMKGGRPLTRCKRGSRRNRLTKRCRKYKRRV</sequence>
<accession>A0A6C0I5S1</accession>
<proteinExistence type="predicted"/>
<dbReference type="AlphaFoldDB" id="A0A6C0I5S1"/>